<evidence type="ECO:0000313" key="2">
    <source>
        <dbReference type="Proteomes" id="UP000003915"/>
    </source>
</evidence>
<evidence type="ECO:0000313" key="1">
    <source>
        <dbReference type="EMBL" id="EHC92755.1"/>
    </source>
</evidence>
<protein>
    <submittedName>
        <fullName evidence="1">Uncharacterized protein</fullName>
    </submittedName>
</protein>
<organism evidence="1 2">
    <name type="scientific">Salmonella enterica subsp. enterica serovar Uganda str. R8-3404</name>
    <dbReference type="NCBI Taxonomy" id="913083"/>
    <lineage>
        <taxon>Bacteria</taxon>
        <taxon>Pseudomonadati</taxon>
        <taxon>Pseudomonadota</taxon>
        <taxon>Gammaproteobacteria</taxon>
        <taxon>Enterobacterales</taxon>
        <taxon>Enterobacteriaceae</taxon>
        <taxon>Salmonella</taxon>
    </lineage>
</organism>
<comment type="caution">
    <text evidence="1">The sequence shown here is derived from an EMBL/GenBank/DDBJ whole genome shotgun (WGS) entry which is preliminary data.</text>
</comment>
<sequence>MEFGGMIWTVAEKEDSVVRKIGVRVAEDEAE</sequence>
<name>A0A6C8H347_SALET</name>
<dbReference type="AlphaFoldDB" id="A0A6C8H347"/>
<gene>
    <name evidence="1" type="ORF">LTSEUGA_2012</name>
</gene>
<dbReference type="EMBL" id="AFCV01000534">
    <property type="protein sequence ID" value="EHC92755.1"/>
    <property type="molecule type" value="Genomic_DNA"/>
</dbReference>
<accession>A0A6C8H347</accession>
<proteinExistence type="predicted"/>
<dbReference type="Proteomes" id="UP000003915">
    <property type="component" value="Unassembled WGS sequence"/>
</dbReference>
<reference evidence="1 2" key="1">
    <citation type="journal article" date="2011" name="BMC Genomics">
        <title>Genome sequencing reveals diversification of virulence factor content and possible host adaptation in distinct subpopulations of Salmonella enterica.</title>
        <authorList>
            <person name="den Bakker H.C."/>
            <person name="Moreno Switt A.I."/>
            <person name="Govoni G."/>
            <person name="Cummings C.A."/>
            <person name="Ranieri M.L."/>
            <person name="Degoricija L."/>
            <person name="Hoelzer K."/>
            <person name="Rodriguez-Rivera L.D."/>
            <person name="Brown S."/>
            <person name="Bolchacova E."/>
            <person name="Furtado M.R."/>
            <person name="Wiedmann M."/>
        </authorList>
    </citation>
    <scope>NUCLEOTIDE SEQUENCE [LARGE SCALE GENOMIC DNA]</scope>
    <source>
        <strain evidence="1 2">R8-3404</strain>
    </source>
</reference>